<feature type="binding site" evidence="4">
    <location>
        <begin position="12"/>
        <end position="14"/>
    </location>
    <ligand>
        <name>N(1)-(5-phospho-beta-D-ribosyl)glycinamide</name>
        <dbReference type="ChEBI" id="CHEBI:143788"/>
    </ligand>
</feature>
<evidence type="ECO:0000256" key="2">
    <source>
        <dbReference type="ARBA" id="ARBA00022679"/>
    </source>
</evidence>
<keyword evidence="3 4" id="KW-0658">Purine biosynthesis</keyword>
<dbReference type="PANTHER" id="PTHR43369:SF2">
    <property type="entry name" value="PHOSPHORIBOSYLGLYCINAMIDE FORMYLTRANSFERASE"/>
    <property type="match status" value="1"/>
</dbReference>
<comment type="pathway">
    <text evidence="1 4">Purine metabolism; IMP biosynthesis via de novo pathway; N(2)-formyl-N(1)-(5-phospho-D-ribosyl)glycinamide from N(1)-(5-phospho-D-ribosyl)glycinamide (10-formyl THF route): step 1/1.</text>
</comment>
<dbReference type="EC" id="2.1.2.2" evidence="4"/>
<dbReference type="InterPro" id="IPR002376">
    <property type="entry name" value="Formyl_transf_N"/>
</dbReference>
<feature type="active site" description="Proton donor" evidence="4">
    <location>
        <position position="109"/>
    </location>
</feature>
<feature type="site" description="Raises pKa of active site His" evidence="4">
    <location>
        <position position="145"/>
    </location>
</feature>
<feature type="binding site" evidence="4">
    <location>
        <position position="65"/>
    </location>
    <ligand>
        <name>(6R)-10-formyltetrahydrofolate</name>
        <dbReference type="ChEBI" id="CHEBI:195366"/>
    </ligand>
</feature>
<feature type="domain" description="Formyl transferase N-terminal" evidence="5">
    <location>
        <begin position="2"/>
        <end position="182"/>
    </location>
</feature>
<sequence length="194" mass="21121">MKKVAVFASGNGSNFQAILDAVEAGTLKAEISLLVCDRPGAFAVERAARAAVPFFIFNTKDFMDKAAYEMLILEQLKKLEIDFIVLAGYMRLIGPTLLKAYEGRIINIHPSLLPAFPGKDAIGQAFAARVAKTGVTVHYVDSGMDTGEVIAQRSVDIEPGETKESLQAKIQRVEHELYPAVVERLLNGQKEAAL</sequence>
<comment type="caution">
    <text evidence="6">The sequence shown here is derived from an EMBL/GenBank/DDBJ whole genome shotgun (WGS) entry which is preliminary data.</text>
</comment>
<keyword evidence="7" id="KW-1185">Reference proteome</keyword>
<evidence type="ECO:0000259" key="5">
    <source>
        <dbReference type="Pfam" id="PF00551"/>
    </source>
</evidence>
<evidence type="ECO:0000256" key="4">
    <source>
        <dbReference type="HAMAP-Rule" id="MF_01930"/>
    </source>
</evidence>
<dbReference type="NCBIfam" id="TIGR00639">
    <property type="entry name" value="PurN"/>
    <property type="match status" value="1"/>
</dbReference>
<feature type="binding site" evidence="4">
    <location>
        <begin position="90"/>
        <end position="93"/>
    </location>
    <ligand>
        <name>(6R)-10-formyltetrahydrofolate</name>
        <dbReference type="ChEBI" id="CHEBI:195366"/>
    </ligand>
</feature>
<dbReference type="Pfam" id="PF00551">
    <property type="entry name" value="Formyl_trans_N"/>
    <property type="match status" value="1"/>
</dbReference>
<dbReference type="Gene3D" id="3.40.50.170">
    <property type="entry name" value="Formyl transferase, N-terminal domain"/>
    <property type="match status" value="1"/>
</dbReference>
<feature type="binding site" evidence="4">
    <location>
        <position position="107"/>
    </location>
    <ligand>
        <name>(6R)-10-formyltetrahydrofolate</name>
        <dbReference type="ChEBI" id="CHEBI:195366"/>
    </ligand>
</feature>
<dbReference type="SUPFAM" id="SSF53328">
    <property type="entry name" value="Formyltransferase"/>
    <property type="match status" value="1"/>
</dbReference>
<proteinExistence type="inferred from homology"/>
<comment type="function">
    <text evidence="4">Catalyzes the transfer of a formyl group from 10-formyltetrahydrofolate to 5-phospho-ribosyl-glycinamide (GAR), producing 5-phospho-ribosyl-N-formylglycinamide (FGAR) and tetrahydrofolate.</text>
</comment>
<comment type="similarity">
    <text evidence="4">Belongs to the GART family.</text>
</comment>
<dbReference type="OrthoDB" id="9806170at2"/>
<dbReference type="PATRIC" id="fig|1408103.3.peg.5032"/>
<dbReference type="GO" id="GO:0004644">
    <property type="term" value="F:phosphoribosylglycinamide formyltransferase activity"/>
    <property type="evidence" value="ECO:0007669"/>
    <property type="project" value="UniProtKB-UniRule"/>
</dbReference>
<evidence type="ECO:0000313" key="7">
    <source>
        <dbReference type="Proteomes" id="UP000034166"/>
    </source>
</evidence>
<dbReference type="FunFam" id="3.40.50.170:FF:000007">
    <property type="entry name" value="Phosphoribosylglycinamide formyltransferase"/>
    <property type="match status" value="1"/>
</dbReference>
<dbReference type="CDD" id="cd08645">
    <property type="entry name" value="FMT_core_GART"/>
    <property type="match status" value="1"/>
</dbReference>
<name>A0A0M2SNF7_9BACI</name>
<dbReference type="InterPro" id="IPR036477">
    <property type="entry name" value="Formyl_transf_N_sf"/>
</dbReference>
<dbReference type="EMBL" id="LAYY01000099">
    <property type="protein sequence ID" value="KKK34195.1"/>
    <property type="molecule type" value="Genomic_DNA"/>
</dbReference>
<dbReference type="GO" id="GO:0006189">
    <property type="term" value="P:'de novo' IMP biosynthetic process"/>
    <property type="evidence" value="ECO:0007669"/>
    <property type="project" value="UniProtKB-UniRule"/>
</dbReference>
<dbReference type="InterPro" id="IPR004607">
    <property type="entry name" value="GART"/>
</dbReference>
<organism evidence="6 7">
    <name type="scientific">Mesobacillus campisalis</name>
    <dbReference type="NCBI Taxonomy" id="1408103"/>
    <lineage>
        <taxon>Bacteria</taxon>
        <taxon>Bacillati</taxon>
        <taxon>Bacillota</taxon>
        <taxon>Bacilli</taxon>
        <taxon>Bacillales</taxon>
        <taxon>Bacillaceae</taxon>
        <taxon>Mesobacillus</taxon>
    </lineage>
</organism>
<dbReference type="PANTHER" id="PTHR43369">
    <property type="entry name" value="PHOSPHORIBOSYLGLYCINAMIDE FORMYLTRANSFERASE"/>
    <property type="match status" value="1"/>
</dbReference>
<accession>A0A0M2SNF7</accession>
<protein>
    <recommendedName>
        <fullName evidence="4">Phosphoribosylglycinamide formyltransferase</fullName>
        <ecNumber evidence="4">2.1.2.2</ecNumber>
    </recommendedName>
    <alternativeName>
        <fullName evidence="4">5'-phosphoribosylglycinamide transformylase</fullName>
    </alternativeName>
    <alternativeName>
        <fullName evidence="4">GAR transformylase</fullName>
        <shortName evidence="4">GART</shortName>
    </alternativeName>
</protein>
<reference evidence="6 7" key="1">
    <citation type="submission" date="2015-04" db="EMBL/GenBank/DDBJ databases">
        <title>Taxonomic description and genome sequence of Bacillus campisalis sp. nov., a novel member of the genus Bacillus isolated from solar saltern.</title>
        <authorList>
            <person name="Mathan Kumar R."/>
            <person name="Kaur G."/>
            <person name="Kumar A."/>
            <person name="Singh N.K."/>
            <person name="Kaur N."/>
            <person name="Kumar N."/>
            <person name="Mayilraj S."/>
        </authorList>
    </citation>
    <scope>NUCLEOTIDE SEQUENCE [LARGE SCALE GENOMIC DNA]</scope>
    <source>
        <strain evidence="6 7">SA2-6</strain>
    </source>
</reference>
<evidence type="ECO:0000313" key="6">
    <source>
        <dbReference type="EMBL" id="KKK34195.1"/>
    </source>
</evidence>
<dbReference type="Proteomes" id="UP000034166">
    <property type="component" value="Unassembled WGS sequence"/>
</dbReference>
<dbReference type="AlphaFoldDB" id="A0A0M2SNF7"/>
<dbReference type="UniPathway" id="UPA00074">
    <property type="reaction ID" value="UER00126"/>
</dbReference>
<dbReference type="RefSeq" id="WP_046526047.1">
    <property type="nucleotide sequence ID" value="NZ_LAYY01000099.1"/>
</dbReference>
<comment type="catalytic activity">
    <reaction evidence="4">
        <text>N(1)-(5-phospho-beta-D-ribosyl)glycinamide + (6R)-10-formyltetrahydrofolate = N(2)-formyl-N(1)-(5-phospho-beta-D-ribosyl)glycinamide + (6S)-5,6,7,8-tetrahydrofolate + H(+)</text>
        <dbReference type="Rhea" id="RHEA:15053"/>
        <dbReference type="ChEBI" id="CHEBI:15378"/>
        <dbReference type="ChEBI" id="CHEBI:57453"/>
        <dbReference type="ChEBI" id="CHEBI:143788"/>
        <dbReference type="ChEBI" id="CHEBI:147286"/>
        <dbReference type="ChEBI" id="CHEBI:195366"/>
        <dbReference type="EC" id="2.1.2.2"/>
    </reaction>
</comment>
<keyword evidence="2 4" id="KW-0808">Transferase</keyword>
<evidence type="ECO:0000256" key="3">
    <source>
        <dbReference type="ARBA" id="ARBA00022755"/>
    </source>
</evidence>
<gene>
    <name evidence="4" type="primary">purN</name>
    <name evidence="6" type="ORF">WQ57_23330</name>
</gene>
<dbReference type="HAMAP" id="MF_01930">
    <property type="entry name" value="PurN"/>
    <property type="match status" value="1"/>
</dbReference>
<evidence type="ECO:0000256" key="1">
    <source>
        <dbReference type="ARBA" id="ARBA00005054"/>
    </source>
</evidence>
<dbReference type="GO" id="GO:0005829">
    <property type="term" value="C:cytosol"/>
    <property type="evidence" value="ECO:0007669"/>
    <property type="project" value="TreeGrafter"/>
</dbReference>